<name>A0A1G2NCP7_9BACT</name>
<protein>
    <recommendedName>
        <fullName evidence="6">Ribonuclease P protein component</fullName>
        <ecNumber evidence="6">3.1.26.5</ecNumber>
    </recommendedName>
</protein>
<evidence type="ECO:0000256" key="4">
    <source>
        <dbReference type="ARBA" id="ARBA00022801"/>
    </source>
</evidence>
<dbReference type="GO" id="GO:0004526">
    <property type="term" value="F:ribonuclease P activity"/>
    <property type="evidence" value="ECO:0007669"/>
    <property type="project" value="UniProtKB-UniRule"/>
</dbReference>
<dbReference type="EC" id="3.1.26.5" evidence="6"/>
<evidence type="ECO:0000256" key="3">
    <source>
        <dbReference type="ARBA" id="ARBA00022759"/>
    </source>
</evidence>
<dbReference type="NCBIfam" id="TIGR00188">
    <property type="entry name" value="rnpA"/>
    <property type="match status" value="1"/>
</dbReference>
<evidence type="ECO:0000256" key="5">
    <source>
        <dbReference type="ARBA" id="ARBA00022884"/>
    </source>
</evidence>
<evidence type="ECO:0000256" key="6">
    <source>
        <dbReference type="NCBIfam" id="TIGR00188"/>
    </source>
</evidence>
<dbReference type="Gene3D" id="3.30.230.10">
    <property type="match status" value="1"/>
</dbReference>
<evidence type="ECO:0000256" key="1">
    <source>
        <dbReference type="ARBA" id="ARBA00022694"/>
    </source>
</evidence>
<dbReference type="AlphaFoldDB" id="A0A1G2NCP7"/>
<dbReference type="GO" id="GO:0030677">
    <property type="term" value="C:ribonuclease P complex"/>
    <property type="evidence" value="ECO:0007669"/>
    <property type="project" value="TreeGrafter"/>
</dbReference>
<evidence type="ECO:0000313" key="8">
    <source>
        <dbReference type="Proteomes" id="UP000177797"/>
    </source>
</evidence>
<keyword evidence="1" id="KW-0819">tRNA processing</keyword>
<keyword evidence="5" id="KW-0694">RNA-binding</keyword>
<evidence type="ECO:0000313" key="7">
    <source>
        <dbReference type="EMBL" id="OHA33885.1"/>
    </source>
</evidence>
<dbReference type="PANTHER" id="PTHR33992">
    <property type="entry name" value="RIBONUCLEASE P PROTEIN COMPONENT"/>
    <property type="match status" value="1"/>
</dbReference>
<reference evidence="7 8" key="1">
    <citation type="journal article" date="2016" name="Nat. Commun.">
        <title>Thousands of microbial genomes shed light on interconnected biogeochemical processes in an aquifer system.</title>
        <authorList>
            <person name="Anantharaman K."/>
            <person name="Brown C.T."/>
            <person name="Hug L.A."/>
            <person name="Sharon I."/>
            <person name="Castelle C.J."/>
            <person name="Probst A.J."/>
            <person name="Thomas B.C."/>
            <person name="Singh A."/>
            <person name="Wilkins M.J."/>
            <person name="Karaoz U."/>
            <person name="Brodie E.L."/>
            <person name="Williams K.H."/>
            <person name="Hubbard S.S."/>
            <person name="Banfield J.F."/>
        </authorList>
    </citation>
    <scope>NUCLEOTIDE SEQUENCE [LARGE SCALE GENOMIC DNA]</scope>
</reference>
<evidence type="ECO:0000256" key="2">
    <source>
        <dbReference type="ARBA" id="ARBA00022722"/>
    </source>
</evidence>
<keyword evidence="4" id="KW-0378">Hydrolase</keyword>
<dbReference type="EMBL" id="MHSA01000021">
    <property type="protein sequence ID" value="OHA33885.1"/>
    <property type="molecule type" value="Genomic_DNA"/>
</dbReference>
<dbReference type="InterPro" id="IPR020568">
    <property type="entry name" value="Ribosomal_Su5_D2-typ_SF"/>
</dbReference>
<dbReference type="PANTHER" id="PTHR33992:SF1">
    <property type="entry name" value="RIBONUCLEASE P PROTEIN COMPONENT"/>
    <property type="match status" value="1"/>
</dbReference>
<dbReference type="SUPFAM" id="SSF54211">
    <property type="entry name" value="Ribosomal protein S5 domain 2-like"/>
    <property type="match status" value="1"/>
</dbReference>
<comment type="caution">
    <text evidence="7">The sequence shown here is derived from an EMBL/GenBank/DDBJ whole genome shotgun (WGS) entry which is preliminary data.</text>
</comment>
<keyword evidence="3" id="KW-0255">Endonuclease</keyword>
<gene>
    <name evidence="7" type="ORF">A2938_02570</name>
</gene>
<dbReference type="Proteomes" id="UP000177797">
    <property type="component" value="Unassembled WGS sequence"/>
</dbReference>
<dbReference type="InterPro" id="IPR014721">
    <property type="entry name" value="Ribsml_uS5_D2-typ_fold_subgr"/>
</dbReference>
<keyword evidence="2" id="KW-0540">Nuclease</keyword>
<organism evidence="7 8">
    <name type="scientific">Candidatus Taylorbacteria bacterium RIFCSPLOWO2_01_FULL_48_100</name>
    <dbReference type="NCBI Taxonomy" id="1802322"/>
    <lineage>
        <taxon>Bacteria</taxon>
        <taxon>Candidatus Tayloriibacteriota</taxon>
    </lineage>
</organism>
<dbReference type="Pfam" id="PF00825">
    <property type="entry name" value="Ribonuclease_P"/>
    <property type="match status" value="1"/>
</dbReference>
<dbReference type="GO" id="GO:0042781">
    <property type="term" value="F:3'-tRNA processing endoribonuclease activity"/>
    <property type="evidence" value="ECO:0007669"/>
    <property type="project" value="TreeGrafter"/>
</dbReference>
<accession>A0A1G2NCP7</accession>
<proteinExistence type="predicted"/>
<dbReference type="GO" id="GO:0000049">
    <property type="term" value="F:tRNA binding"/>
    <property type="evidence" value="ECO:0007669"/>
    <property type="project" value="InterPro"/>
</dbReference>
<dbReference type="InterPro" id="IPR000100">
    <property type="entry name" value="RNase_P"/>
</dbReference>
<sequence length="107" mass="12123">MLKKVNRITTEGFRKLSRSNCMLHTDFFSVRLHQTTHKQPRFAVVASKKIAPTAVMRNLLRRRLYELFGKKIGNISGGTAVVVFVKKEANKASFQELKGAVENLDGF</sequence>